<evidence type="ECO:0000313" key="1">
    <source>
        <dbReference type="EMBL" id="OFE43051.1"/>
    </source>
</evidence>
<dbReference type="EMBL" id="MKQS01000018">
    <property type="protein sequence ID" value="OFE43051.1"/>
    <property type="molecule type" value="Genomic_DNA"/>
</dbReference>
<organism evidence="1 2">
    <name type="scientific">Acinetobacter towneri</name>
    <dbReference type="NCBI Taxonomy" id="202956"/>
    <lineage>
        <taxon>Bacteria</taxon>
        <taxon>Pseudomonadati</taxon>
        <taxon>Pseudomonadota</taxon>
        <taxon>Gammaproteobacteria</taxon>
        <taxon>Moraxellales</taxon>
        <taxon>Moraxellaceae</taxon>
        <taxon>Acinetobacter</taxon>
    </lineage>
</organism>
<proteinExistence type="predicted"/>
<gene>
    <name evidence="1" type="ORF">BJN41_10930</name>
</gene>
<dbReference type="Proteomes" id="UP000186931">
    <property type="component" value="Unassembled WGS sequence"/>
</dbReference>
<name>A0A1E8E062_9GAMM</name>
<dbReference type="AlphaFoldDB" id="A0A1E8E062"/>
<evidence type="ECO:0000313" key="2">
    <source>
        <dbReference type="Proteomes" id="UP000186931"/>
    </source>
</evidence>
<accession>A0A1E8E062</accession>
<comment type="caution">
    <text evidence="1">The sequence shown here is derived from an EMBL/GenBank/DDBJ whole genome shotgun (WGS) entry which is preliminary data.</text>
</comment>
<reference evidence="1 2" key="1">
    <citation type="submission" date="2016-10" db="EMBL/GenBank/DDBJ databases">
        <title>Genome of airborne Acinetobacter sp. 5-2Ac02 in the hospital environment: Species near to Acinetobacter towneri.</title>
        <authorList>
            <person name="Barbosa B."/>
            <person name="Fernandez-Garcia L."/>
            <person name="Gato E."/>
            <person name="Leao R."/>
            <person name="Albano R."/>
            <person name="Fernandez B."/>
            <person name="Fernandez-Cuenca F."/>
            <person name="Marques E."/>
            <person name="Tomas M."/>
        </authorList>
    </citation>
    <scope>NUCLEOTIDE SEQUENCE [LARGE SCALE GENOMIC DNA]</scope>
    <source>
        <strain evidence="1 2">5-2Ac02</strain>
    </source>
</reference>
<sequence length="78" mass="8859">MGGYRPHPIGAYGELLILNHPLFTQRRLSTIRKISFQPSLLCNRTTALGHLKKLVSFYGFYVPELELTFPKAKIVTVV</sequence>
<protein>
    <submittedName>
        <fullName evidence="1">Uncharacterized protein</fullName>
    </submittedName>
</protein>